<evidence type="ECO:0000256" key="15">
    <source>
        <dbReference type="SAM" id="Phobius"/>
    </source>
</evidence>
<evidence type="ECO:0000256" key="6">
    <source>
        <dbReference type="ARBA" id="ARBA00022692"/>
    </source>
</evidence>
<dbReference type="Gramene" id="Kaladp0008s0515.1.v1.1">
    <property type="protein sequence ID" value="Kaladp0008s0515.1.v1.1"/>
    <property type="gene ID" value="Kaladp0008s0515.v1.1"/>
</dbReference>
<dbReference type="GO" id="GO:0005506">
    <property type="term" value="F:iron ion binding"/>
    <property type="evidence" value="ECO:0007669"/>
    <property type="project" value="InterPro"/>
</dbReference>
<keyword evidence="9 14" id="KW-0560">Oxidoreductase</keyword>
<dbReference type="PROSITE" id="PS00086">
    <property type="entry name" value="CYTOCHROME_P450"/>
    <property type="match status" value="1"/>
</dbReference>
<dbReference type="GO" id="GO:0020037">
    <property type="term" value="F:heme binding"/>
    <property type="evidence" value="ECO:0007669"/>
    <property type="project" value="InterPro"/>
</dbReference>
<accession>A0A7N0SVZ4</accession>
<keyword evidence="7 13" id="KW-0479">Metal-binding</keyword>
<comment type="similarity">
    <text evidence="4 14">Belongs to the cytochrome P450 family.</text>
</comment>
<dbReference type="PRINTS" id="PR00385">
    <property type="entry name" value="P450"/>
</dbReference>
<evidence type="ECO:0000313" key="16">
    <source>
        <dbReference type="EnsemblPlants" id="Kaladp0008s0515.1.v1.1"/>
    </source>
</evidence>
<evidence type="ECO:0000256" key="9">
    <source>
        <dbReference type="ARBA" id="ARBA00023002"/>
    </source>
</evidence>
<dbReference type="PANTHER" id="PTHR47944">
    <property type="entry name" value="CYTOCHROME P450 98A9"/>
    <property type="match status" value="1"/>
</dbReference>
<dbReference type="InterPro" id="IPR017972">
    <property type="entry name" value="Cyt_P450_CS"/>
</dbReference>
<dbReference type="GO" id="GO:0016705">
    <property type="term" value="F:oxidoreductase activity, acting on paired donors, with incorporation or reduction of molecular oxygen"/>
    <property type="evidence" value="ECO:0007669"/>
    <property type="project" value="InterPro"/>
</dbReference>
<dbReference type="SUPFAM" id="SSF48264">
    <property type="entry name" value="Cytochrome P450"/>
    <property type="match status" value="1"/>
</dbReference>
<evidence type="ECO:0000256" key="8">
    <source>
        <dbReference type="ARBA" id="ARBA00022989"/>
    </source>
</evidence>
<dbReference type="Proteomes" id="UP000594263">
    <property type="component" value="Unplaced"/>
</dbReference>
<organism evidence="16 17">
    <name type="scientific">Kalanchoe fedtschenkoi</name>
    <name type="common">Lavender scallops</name>
    <name type="synonym">South American air plant</name>
    <dbReference type="NCBI Taxonomy" id="63787"/>
    <lineage>
        <taxon>Eukaryota</taxon>
        <taxon>Viridiplantae</taxon>
        <taxon>Streptophyta</taxon>
        <taxon>Embryophyta</taxon>
        <taxon>Tracheophyta</taxon>
        <taxon>Spermatophyta</taxon>
        <taxon>Magnoliopsida</taxon>
        <taxon>eudicotyledons</taxon>
        <taxon>Gunneridae</taxon>
        <taxon>Pentapetalae</taxon>
        <taxon>Saxifragales</taxon>
        <taxon>Crassulaceae</taxon>
        <taxon>Kalanchoe</taxon>
    </lineage>
</organism>
<evidence type="ECO:0000256" key="10">
    <source>
        <dbReference type="ARBA" id="ARBA00023004"/>
    </source>
</evidence>
<evidence type="ECO:0000256" key="11">
    <source>
        <dbReference type="ARBA" id="ARBA00023033"/>
    </source>
</evidence>
<reference evidence="16" key="1">
    <citation type="submission" date="2021-01" db="UniProtKB">
        <authorList>
            <consortium name="EnsemblPlants"/>
        </authorList>
    </citation>
    <scope>IDENTIFICATION</scope>
</reference>
<keyword evidence="8 15" id="KW-1133">Transmembrane helix</keyword>
<name>A0A7N0SVZ4_KALFE</name>
<comment type="subcellular location">
    <subcellularLocation>
        <location evidence="2">Membrane</location>
        <topology evidence="2">Single-pass membrane protein</topology>
    </subcellularLocation>
</comment>
<keyword evidence="5 13" id="KW-0349">Heme</keyword>
<dbReference type="FunFam" id="1.10.630.10:FF:000097">
    <property type="entry name" value="Cytochrome P-450 19"/>
    <property type="match status" value="1"/>
</dbReference>
<proteinExistence type="inferred from homology"/>
<keyword evidence="6 15" id="KW-0812">Transmembrane</keyword>
<evidence type="ECO:0000313" key="17">
    <source>
        <dbReference type="Proteomes" id="UP000594263"/>
    </source>
</evidence>
<evidence type="ECO:0000256" key="12">
    <source>
        <dbReference type="ARBA" id="ARBA00023136"/>
    </source>
</evidence>
<keyword evidence="12 15" id="KW-0472">Membrane</keyword>
<dbReference type="PRINTS" id="PR00463">
    <property type="entry name" value="EP450I"/>
</dbReference>
<evidence type="ECO:0000256" key="3">
    <source>
        <dbReference type="ARBA" id="ARBA00004913"/>
    </source>
</evidence>
<dbReference type="GO" id="GO:0016020">
    <property type="term" value="C:membrane"/>
    <property type="evidence" value="ECO:0007669"/>
    <property type="project" value="UniProtKB-SubCell"/>
</dbReference>
<feature type="transmembrane region" description="Helical" evidence="15">
    <location>
        <begin position="12"/>
        <end position="32"/>
    </location>
</feature>
<dbReference type="InterPro" id="IPR001128">
    <property type="entry name" value="Cyt_P450"/>
</dbReference>
<dbReference type="InterPro" id="IPR036396">
    <property type="entry name" value="Cyt_P450_sf"/>
</dbReference>
<sequence>MASSYSFTGVSVISVTWALAAVIVWLITRLLFRRGHRRASFPPGPSPWPVLGNLNLLGKIPHQSLHKLSKTHGPLVHLKFGSSYVVVTNSPDMAKEFLKSQDSAFASRPQLAAGKYFTYNFSDITWGQGPHWRQGRRIFSTHLFNSKRLDSYENVRVEERRDFLGRLYDLRGRQVRVRDHLSQLNLSIMSRVMLGKKYFSELEHLNDKSTDGSIYTLGELQEMFDELQVLSGVFVIGDWIPWLARFDLGGYVKKMKRLSLKFDRLFDLMIKEHKMAGDGPRNERPKDMMDILLDLVDDPELEVKLTTDNVKGFTMDILAGGTDTSATTVEWAMAELMKNPEKIQKATEEVDRVVGKERWVEEKDIRNLPYLDAVMKETMRLHPATTLLIPRVAAEDCQIGHYDIPKGTLVLINTWSMGRDPTLWDSPEEFRPERFLNMMMDIKGQSFELLPFGSGRRMCPGYSLGIKMIQSSLANLLHGFSWTLPQKMKPRDLDMEEIYGLTTPRMHPLLAVGEPRLPSHLYDNLSPL</sequence>
<evidence type="ECO:0000256" key="14">
    <source>
        <dbReference type="RuleBase" id="RU000461"/>
    </source>
</evidence>
<dbReference type="PANTHER" id="PTHR47944:SF5">
    <property type="entry name" value="CYTOCHROME P450 71A1-LIKE"/>
    <property type="match status" value="1"/>
</dbReference>
<evidence type="ECO:0000256" key="4">
    <source>
        <dbReference type="ARBA" id="ARBA00010617"/>
    </source>
</evidence>
<evidence type="ECO:0000256" key="1">
    <source>
        <dbReference type="ARBA" id="ARBA00001971"/>
    </source>
</evidence>
<dbReference type="Gene3D" id="1.10.630.10">
    <property type="entry name" value="Cytochrome P450"/>
    <property type="match status" value="1"/>
</dbReference>
<dbReference type="OMA" id="TINSLMW"/>
<evidence type="ECO:0000256" key="7">
    <source>
        <dbReference type="ARBA" id="ARBA00022723"/>
    </source>
</evidence>
<keyword evidence="11 14" id="KW-0503">Monooxygenase</keyword>
<dbReference type="AlphaFoldDB" id="A0A7N0SVZ4"/>
<evidence type="ECO:0000256" key="5">
    <source>
        <dbReference type="ARBA" id="ARBA00022617"/>
    </source>
</evidence>
<dbReference type="EnsemblPlants" id="Kaladp0008s0515.1.v1.1">
    <property type="protein sequence ID" value="Kaladp0008s0515.1.v1.1"/>
    <property type="gene ID" value="Kaladp0008s0515.v1.1"/>
</dbReference>
<evidence type="ECO:0000256" key="2">
    <source>
        <dbReference type="ARBA" id="ARBA00004167"/>
    </source>
</evidence>
<protein>
    <submittedName>
        <fullName evidence="16">Uncharacterized protein</fullName>
    </submittedName>
</protein>
<comment type="pathway">
    <text evidence="3">Alkaloid biosynthesis.</text>
</comment>
<dbReference type="Pfam" id="PF00067">
    <property type="entry name" value="p450"/>
    <property type="match status" value="1"/>
</dbReference>
<evidence type="ECO:0000256" key="13">
    <source>
        <dbReference type="PIRSR" id="PIRSR602401-1"/>
    </source>
</evidence>
<keyword evidence="17" id="KW-1185">Reference proteome</keyword>
<dbReference type="InterPro" id="IPR002401">
    <property type="entry name" value="Cyt_P450_E_grp-I"/>
</dbReference>
<dbReference type="GO" id="GO:0004497">
    <property type="term" value="F:monooxygenase activity"/>
    <property type="evidence" value="ECO:0007669"/>
    <property type="project" value="UniProtKB-KW"/>
</dbReference>
<comment type="cofactor">
    <cofactor evidence="1 13">
        <name>heme</name>
        <dbReference type="ChEBI" id="CHEBI:30413"/>
    </cofactor>
</comment>
<feature type="binding site" description="axial binding residue" evidence="13">
    <location>
        <position position="459"/>
    </location>
    <ligand>
        <name>heme</name>
        <dbReference type="ChEBI" id="CHEBI:30413"/>
    </ligand>
    <ligandPart>
        <name>Fe</name>
        <dbReference type="ChEBI" id="CHEBI:18248"/>
    </ligandPart>
</feature>
<dbReference type="CDD" id="cd20618">
    <property type="entry name" value="CYP71_clan"/>
    <property type="match status" value="1"/>
</dbReference>
<keyword evidence="10 13" id="KW-0408">Iron</keyword>